<keyword evidence="3" id="KW-0551">Lipid droplet</keyword>
<comment type="subcellular location">
    <subcellularLocation>
        <location evidence="1">Lipid droplet</location>
    </subcellularLocation>
</comment>
<comment type="similarity">
    <text evidence="2">Belongs to the perilipin family.</text>
</comment>
<keyword evidence="6" id="KW-1185">Reference proteome</keyword>
<protein>
    <submittedName>
        <fullName evidence="5">PLIN3 protein</fullName>
    </submittedName>
</protein>
<proteinExistence type="inferred from homology"/>
<dbReference type="Proteomes" id="UP000579558">
    <property type="component" value="Unassembled WGS sequence"/>
</dbReference>
<evidence type="ECO:0000256" key="1">
    <source>
        <dbReference type="ARBA" id="ARBA00004502"/>
    </source>
</evidence>
<name>A0A7K6VMS7_9PASS</name>
<keyword evidence="4" id="KW-0732">Signal</keyword>
<evidence type="ECO:0000313" key="5">
    <source>
        <dbReference type="EMBL" id="NWX35646.1"/>
    </source>
</evidence>
<evidence type="ECO:0000256" key="2">
    <source>
        <dbReference type="ARBA" id="ARBA00006311"/>
    </source>
</evidence>
<evidence type="ECO:0000256" key="4">
    <source>
        <dbReference type="SAM" id="SignalP"/>
    </source>
</evidence>
<dbReference type="Pfam" id="PF03036">
    <property type="entry name" value="Perilipin"/>
    <property type="match status" value="1"/>
</dbReference>
<gene>
    <name evidence="5" type="primary">Plin3_2</name>
    <name evidence="5" type="ORF">NOTCIN_R12693</name>
</gene>
<evidence type="ECO:0000313" key="6">
    <source>
        <dbReference type="Proteomes" id="UP000579558"/>
    </source>
</evidence>
<feature type="chain" id="PRO_5029815715" evidence="4">
    <location>
        <begin position="20"/>
        <end position="87"/>
    </location>
</feature>
<reference evidence="5 6" key="1">
    <citation type="submission" date="2019-09" db="EMBL/GenBank/DDBJ databases">
        <title>Bird 10,000 Genomes (B10K) Project - Family phase.</title>
        <authorList>
            <person name="Zhang G."/>
        </authorList>
    </citation>
    <scope>NUCLEOTIDE SEQUENCE [LARGE SCALE GENOMIC DNA]</scope>
    <source>
        <strain evidence="5">B10K-DU-029-75</strain>
    </source>
</reference>
<dbReference type="GO" id="GO:0005811">
    <property type="term" value="C:lipid droplet"/>
    <property type="evidence" value="ECO:0007669"/>
    <property type="project" value="UniProtKB-SubCell"/>
</dbReference>
<evidence type="ECO:0000256" key="3">
    <source>
        <dbReference type="ARBA" id="ARBA00022677"/>
    </source>
</evidence>
<dbReference type="EMBL" id="VZRX01019244">
    <property type="protein sequence ID" value="NWX35646.1"/>
    <property type="molecule type" value="Genomic_DNA"/>
</dbReference>
<dbReference type="AlphaFoldDB" id="A0A7K6VMS7"/>
<feature type="signal peptide" evidence="4">
    <location>
        <begin position="1"/>
        <end position="19"/>
    </location>
</feature>
<dbReference type="OrthoDB" id="376826at2759"/>
<sequence>VKEVAKLSLLSSACGVVSAVCSCLRGVCAAAERGVWSVTEPAQLKPRSDSLFVVFSSVAAASEYASKGWDKLGEKLPLLQKPVEQVI</sequence>
<comment type="caution">
    <text evidence="5">The sequence shown here is derived from an EMBL/GenBank/DDBJ whole genome shotgun (WGS) entry which is preliminary data.</text>
</comment>
<accession>A0A7K6VMS7</accession>
<feature type="non-terminal residue" evidence="5">
    <location>
        <position position="1"/>
    </location>
</feature>
<dbReference type="InterPro" id="IPR004279">
    <property type="entry name" value="Perilipin"/>
</dbReference>
<feature type="non-terminal residue" evidence="5">
    <location>
        <position position="87"/>
    </location>
</feature>
<organism evidence="5 6">
    <name type="scientific">Notiomystis cincta</name>
    <dbReference type="NCBI Taxonomy" id="366454"/>
    <lineage>
        <taxon>Eukaryota</taxon>
        <taxon>Metazoa</taxon>
        <taxon>Chordata</taxon>
        <taxon>Craniata</taxon>
        <taxon>Vertebrata</taxon>
        <taxon>Euteleostomi</taxon>
        <taxon>Archelosauria</taxon>
        <taxon>Archosauria</taxon>
        <taxon>Dinosauria</taxon>
        <taxon>Saurischia</taxon>
        <taxon>Theropoda</taxon>
        <taxon>Coelurosauria</taxon>
        <taxon>Aves</taxon>
        <taxon>Neognathae</taxon>
        <taxon>Neoaves</taxon>
        <taxon>Telluraves</taxon>
        <taxon>Australaves</taxon>
        <taxon>Passeriformes</taxon>
        <taxon>Notiomystidae</taxon>
        <taxon>Notiomystis</taxon>
    </lineage>
</organism>